<keyword evidence="1" id="KW-0808">Transferase</keyword>
<sequence>MLTVNNTIFYEENNKLFLNKETGGFFVKLAGLGNHVSAFQISQKKTDKDTFANFSLSDTNIRIHDVKRRGSRFLPFLKSFFVIQKVIMKNDFVYIFYPGPICQIIALLCIFYRKPYGLYIRGEQGIESKLSQIILKKAKTIFTISPSFTQKILSYNKHTQTIRPMIGFEESDIIAHRKIDFNKKIELLYVGRLVFDKGLFELLEALEVLKAKNYNVHLKLVGGGTDHDALVSYVEQKKLEENVTFFGMISDKDKLITIYQESDIFVLPTYHEGFPRVLYEAMMMHMPIITTFVGTINYLMKDNSNCLELIPKDSKSIVDQTEKLINDSDLAQNLADNGLKTIISYLNDKKMNHAEQLDQFIQKFL</sequence>
<dbReference type="Pfam" id="PF00534">
    <property type="entry name" value="Glycos_transf_1"/>
    <property type="match status" value="1"/>
</dbReference>
<dbReference type="PANTHER" id="PTHR46401:SF2">
    <property type="entry name" value="GLYCOSYLTRANSFERASE WBBK-RELATED"/>
    <property type="match status" value="1"/>
</dbReference>
<evidence type="ECO:0000313" key="4">
    <source>
        <dbReference type="EMBL" id="MBK1897721.1"/>
    </source>
</evidence>
<dbReference type="Proteomes" id="UP000628669">
    <property type="component" value="Unassembled WGS sequence"/>
</dbReference>
<feature type="transmembrane region" description="Helical" evidence="2">
    <location>
        <begin position="94"/>
        <end position="112"/>
    </location>
</feature>
<dbReference type="Gene3D" id="3.40.50.2000">
    <property type="entry name" value="Glycogen Phosphorylase B"/>
    <property type="match status" value="2"/>
</dbReference>
<dbReference type="SUPFAM" id="SSF53756">
    <property type="entry name" value="UDP-Glycosyltransferase/glycogen phosphorylase"/>
    <property type="match status" value="1"/>
</dbReference>
<keyword evidence="2" id="KW-0472">Membrane</keyword>
<keyword evidence="5" id="KW-1185">Reference proteome</keyword>
<reference evidence="5" key="1">
    <citation type="submission" date="2021-01" db="EMBL/GenBank/DDBJ databases">
        <title>Genome public.</title>
        <authorList>
            <person name="Liu C."/>
            <person name="Sun Q."/>
        </authorList>
    </citation>
    <scope>NUCLEOTIDE SEQUENCE [LARGE SCALE GENOMIC DNA]</scope>
    <source>
        <strain evidence="5">YIM B02567</strain>
    </source>
</reference>
<proteinExistence type="predicted"/>
<name>A0ABS1FZ48_9FLAO</name>
<evidence type="ECO:0000259" key="3">
    <source>
        <dbReference type="Pfam" id="PF00534"/>
    </source>
</evidence>
<accession>A0ABS1FZ48</accession>
<gene>
    <name evidence="4" type="ORF">JHL15_18285</name>
</gene>
<organism evidence="4 5">
    <name type="scientific">Chryseobacterium paridis</name>
    <dbReference type="NCBI Taxonomy" id="2800328"/>
    <lineage>
        <taxon>Bacteria</taxon>
        <taxon>Pseudomonadati</taxon>
        <taxon>Bacteroidota</taxon>
        <taxon>Flavobacteriia</taxon>
        <taxon>Flavobacteriales</taxon>
        <taxon>Weeksellaceae</taxon>
        <taxon>Chryseobacterium group</taxon>
        <taxon>Chryseobacterium</taxon>
    </lineage>
</organism>
<evidence type="ECO:0000256" key="1">
    <source>
        <dbReference type="ARBA" id="ARBA00022679"/>
    </source>
</evidence>
<dbReference type="InterPro" id="IPR001296">
    <property type="entry name" value="Glyco_trans_1"/>
</dbReference>
<keyword evidence="2" id="KW-0812">Transmembrane</keyword>
<comment type="caution">
    <text evidence="4">The sequence shown here is derived from an EMBL/GenBank/DDBJ whole genome shotgun (WGS) entry which is preliminary data.</text>
</comment>
<dbReference type="PANTHER" id="PTHR46401">
    <property type="entry name" value="GLYCOSYLTRANSFERASE WBBK-RELATED"/>
    <property type="match status" value="1"/>
</dbReference>
<protein>
    <submittedName>
        <fullName evidence="4">Glycosyltransferase</fullName>
    </submittedName>
</protein>
<evidence type="ECO:0000256" key="2">
    <source>
        <dbReference type="SAM" id="Phobius"/>
    </source>
</evidence>
<evidence type="ECO:0000313" key="5">
    <source>
        <dbReference type="Proteomes" id="UP000628669"/>
    </source>
</evidence>
<keyword evidence="2" id="KW-1133">Transmembrane helix</keyword>
<dbReference type="EMBL" id="JAENHK010000010">
    <property type="protein sequence ID" value="MBK1897721.1"/>
    <property type="molecule type" value="Genomic_DNA"/>
</dbReference>
<feature type="domain" description="Glycosyl transferase family 1" evidence="3">
    <location>
        <begin position="178"/>
        <end position="340"/>
    </location>
</feature>